<dbReference type="RefSeq" id="WP_112747016.1">
    <property type="nucleotide sequence ID" value="NZ_QMFY01000005.1"/>
</dbReference>
<gene>
    <name evidence="1" type="ORF">DQQ10_11485</name>
</gene>
<dbReference type="SUPFAM" id="SSF88946">
    <property type="entry name" value="Sigma2 domain of RNA polymerase sigma factors"/>
    <property type="match status" value="1"/>
</dbReference>
<sequence length="182" mass="20909">MVEIVEHPPVEAQIALDFEALYKRTFPVVAKLVHKWNGSLDDAKDVFHDGLVLLYEKMQDGVQFQTSREAYLVGICKNLWVKKFSKDVAKVALDEIERSIEIPGDFYPTVNTQHLLTMLMSTGKRCLALLEAMYFKGKSVERVAQDLGYSGEHSASVQKYKCLEKMREQIRNKNIAYEDFLE</sequence>
<dbReference type="Gene3D" id="1.10.1740.10">
    <property type="match status" value="1"/>
</dbReference>
<dbReference type="AlphaFoldDB" id="A0A364Y2D9"/>
<name>A0A364Y2D9_9BACT</name>
<evidence type="ECO:0000313" key="1">
    <source>
        <dbReference type="EMBL" id="RAW00859.1"/>
    </source>
</evidence>
<proteinExistence type="predicted"/>
<dbReference type="GO" id="GO:0006352">
    <property type="term" value="P:DNA-templated transcription initiation"/>
    <property type="evidence" value="ECO:0007669"/>
    <property type="project" value="InterPro"/>
</dbReference>
<protein>
    <submittedName>
        <fullName evidence="1">Sigma-70 family RNA polymerase sigma factor</fullName>
    </submittedName>
</protein>
<evidence type="ECO:0000313" key="2">
    <source>
        <dbReference type="Proteomes" id="UP000251889"/>
    </source>
</evidence>
<dbReference type="InterPro" id="IPR013325">
    <property type="entry name" value="RNA_pol_sigma_r2"/>
</dbReference>
<accession>A0A364Y2D9</accession>
<dbReference type="OrthoDB" id="1163416at2"/>
<organism evidence="1 2">
    <name type="scientific">Pseudochryseolinea flava</name>
    <dbReference type="NCBI Taxonomy" id="2059302"/>
    <lineage>
        <taxon>Bacteria</taxon>
        <taxon>Pseudomonadati</taxon>
        <taxon>Bacteroidota</taxon>
        <taxon>Cytophagia</taxon>
        <taxon>Cytophagales</taxon>
        <taxon>Fulvivirgaceae</taxon>
        <taxon>Pseudochryseolinea</taxon>
    </lineage>
</organism>
<dbReference type="GO" id="GO:0003700">
    <property type="term" value="F:DNA-binding transcription factor activity"/>
    <property type="evidence" value="ECO:0007669"/>
    <property type="project" value="InterPro"/>
</dbReference>
<dbReference type="EMBL" id="QMFY01000005">
    <property type="protein sequence ID" value="RAW00859.1"/>
    <property type="molecule type" value="Genomic_DNA"/>
</dbReference>
<keyword evidence="2" id="KW-1185">Reference proteome</keyword>
<reference evidence="1 2" key="1">
    <citation type="submission" date="2018-06" db="EMBL/GenBank/DDBJ databases">
        <title>Chryseolinea flavus sp. nov., a member of the phylum Bacteroidetes isolated from soil.</title>
        <authorList>
            <person name="Li Y."/>
            <person name="Wang J."/>
        </authorList>
    </citation>
    <scope>NUCLEOTIDE SEQUENCE [LARGE SCALE GENOMIC DNA]</scope>
    <source>
        <strain evidence="1 2">SDU1-6</strain>
    </source>
</reference>
<comment type="caution">
    <text evidence="1">The sequence shown here is derived from an EMBL/GenBank/DDBJ whole genome shotgun (WGS) entry which is preliminary data.</text>
</comment>
<dbReference type="Proteomes" id="UP000251889">
    <property type="component" value="Unassembled WGS sequence"/>
</dbReference>